<feature type="compositionally biased region" description="Basic residues" evidence="1">
    <location>
        <begin position="130"/>
        <end position="152"/>
    </location>
</feature>
<feature type="compositionally biased region" description="Basic and acidic residues" evidence="1">
    <location>
        <begin position="31"/>
        <end position="52"/>
    </location>
</feature>
<protein>
    <submittedName>
        <fullName evidence="2">Uncharacterized protein</fullName>
    </submittedName>
</protein>
<reference evidence="2" key="1">
    <citation type="submission" date="2020-02" db="EMBL/GenBank/DDBJ databases">
        <authorList>
            <person name="Meier V. D."/>
        </authorList>
    </citation>
    <scope>NUCLEOTIDE SEQUENCE</scope>
    <source>
        <strain evidence="2">AVDCRST_MAG34</strain>
    </source>
</reference>
<evidence type="ECO:0000313" key="2">
    <source>
        <dbReference type="EMBL" id="CAA9349829.1"/>
    </source>
</evidence>
<feature type="compositionally biased region" description="Basic residues" evidence="1">
    <location>
        <begin position="77"/>
        <end position="86"/>
    </location>
</feature>
<gene>
    <name evidence="2" type="ORF">AVDCRST_MAG34-1687</name>
</gene>
<dbReference type="AlphaFoldDB" id="A0A6J4M4M6"/>
<feature type="non-terminal residue" evidence="2">
    <location>
        <position position="152"/>
    </location>
</feature>
<proteinExistence type="predicted"/>
<organism evidence="2">
    <name type="scientific">uncultured Nocardioidaceae bacterium</name>
    <dbReference type="NCBI Taxonomy" id="253824"/>
    <lineage>
        <taxon>Bacteria</taxon>
        <taxon>Bacillati</taxon>
        <taxon>Actinomycetota</taxon>
        <taxon>Actinomycetes</taxon>
        <taxon>Propionibacteriales</taxon>
        <taxon>Nocardioidaceae</taxon>
        <taxon>environmental samples</taxon>
    </lineage>
</organism>
<feature type="region of interest" description="Disordered" evidence="1">
    <location>
        <begin position="1"/>
        <end position="152"/>
    </location>
</feature>
<feature type="non-terminal residue" evidence="2">
    <location>
        <position position="1"/>
    </location>
</feature>
<dbReference type="EMBL" id="CADCUI010000035">
    <property type="protein sequence ID" value="CAA9349829.1"/>
    <property type="molecule type" value="Genomic_DNA"/>
</dbReference>
<sequence>GCHRQHDLAGARAAADARRPGTVVGLVAAARGRERTAGRRLEPSPAGRRPDRGPASGLGDHRLRRLVGGPPGVQPRRVARSRRRHGLGGALRRQRDAAAARRSPERQGHEGREHPAVGAAPRCQRSPSPGRRHRHGRPRGHRGSPPQARHHV</sequence>
<evidence type="ECO:0000256" key="1">
    <source>
        <dbReference type="SAM" id="MobiDB-lite"/>
    </source>
</evidence>
<name>A0A6J4M4M6_9ACTN</name>
<accession>A0A6J4M4M6</accession>
<feature type="compositionally biased region" description="Basic and acidic residues" evidence="1">
    <location>
        <begin position="93"/>
        <end position="115"/>
    </location>
</feature>
<feature type="compositionally biased region" description="Basic and acidic residues" evidence="1">
    <location>
        <begin position="1"/>
        <end position="19"/>
    </location>
</feature>